<dbReference type="Proteomes" id="UP000623967">
    <property type="component" value="Unassembled WGS sequence"/>
</dbReference>
<evidence type="ECO:0000313" key="3">
    <source>
        <dbReference type="EMBL" id="MBL4953640.1"/>
    </source>
</evidence>
<dbReference type="Pfam" id="PF00350">
    <property type="entry name" value="Dynamin_N"/>
    <property type="match status" value="1"/>
</dbReference>
<dbReference type="InterPro" id="IPR027417">
    <property type="entry name" value="P-loop_NTPase"/>
</dbReference>
<dbReference type="Gene3D" id="3.40.50.300">
    <property type="entry name" value="P-loop containing nucleotide triphosphate hydrolases"/>
    <property type="match status" value="1"/>
</dbReference>
<evidence type="ECO:0000259" key="2">
    <source>
        <dbReference type="Pfam" id="PF00350"/>
    </source>
</evidence>
<feature type="repeat" description="TPR" evidence="1">
    <location>
        <begin position="112"/>
        <end position="145"/>
    </location>
</feature>
<dbReference type="PROSITE" id="PS50005">
    <property type="entry name" value="TPR"/>
    <property type="match status" value="1"/>
</dbReference>
<accession>A0ABS1TUU2</accession>
<keyword evidence="4" id="KW-1185">Reference proteome</keyword>
<protein>
    <submittedName>
        <fullName evidence="3">Dynamin family protein</fullName>
    </submittedName>
</protein>
<dbReference type="InterPro" id="IPR019734">
    <property type="entry name" value="TPR_rpt"/>
</dbReference>
<name>A0ABS1TUU2_9BACI</name>
<dbReference type="InterPro" id="IPR051943">
    <property type="entry name" value="TRAFAC_Dynamin-like_GTPase"/>
</dbReference>
<dbReference type="SUPFAM" id="SSF48452">
    <property type="entry name" value="TPR-like"/>
    <property type="match status" value="1"/>
</dbReference>
<feature type="domain" description="Dynamin N-terminal" evidence="2">
    <location>
        <begin position="381"/>
        <end position="514"/>
    </location>
</feature>
<dbReference type="InterPro" id="IPR045063">
    <property type="entry name" value="Dynamin_N"/>
</dbReference>
<organism evidence="3 4">
    <name type="scientific">Neobacillus paridis</name>
    <dbReference type="NCBI Taxonomy" id="2803862"/>
    <lineage>
        <taxon>Bacteria</taxon>
        <taxon>Bacillati</taxon>
        <taxon>Bacillota</taxon>
        <taxon>Bacilli</taxon>
        <taxon>Bacillales</taxon>
        <taxon>Bacillaceae</taxon>
        <taxon>Neobacillus</taxon>
    </lineage>
</organism>
<gene>
    <name evidence="3" type="ORF">JK635_15735</name>
</gene>
<reference evidence="3 4" key="1">
    <citation type="submission" date="2021-01" db="EMBL/GenBank/DDBJ databases">
        <title>Genome public.</title>
        <authorList>
            <person name="Liu C."/>
            <person name="Sun Q."/>
        </authorList>
    </citation>
    <scope>NUCLEOTIDE SEQUENCE [LARGE SCALE GENOMIC DNA]</scope>
    <source>
        <strain evidence="3 4">YIM B02564</strain>
    </source>
</reference>
<comment type="caution">
    <text evidence="3">The sequence shown here is derived from an EMBL/GenBank/DDBJ whole genome shotgun (WGS) entry which is preliminary data.</text>
</comment>
<dbReference type="PANTHER" id="PTHR43681">
    <property type="entry name" value="TRANSMEMBRANE GTPASE FZO"/>
    <property type="match status" value="1"/>
</dbReference>
<proteinExistence type="predicted"/>
<dbReference type="SUPFAM" id="SSF52540">
    <property type="entry name" value="P-loop containing nucleoside triphosphate hydrolases"/>
    <property type="match status" value="1"/>
</dbReference>
<dbReference type="Gene3D" id="1.25.40.10">
    <property type="entry name" value="Tetratricopeptide repeat domain"/>
    <property type="match status" value="1"/>
</dbReference>
<dbReference type="EMBL" id="JAESWB010000233">
    <property type="protein sequence ID" value="MBL4953640.1"/>
    <property type="molecule type" value="Genomic_DNA"/>
</dbReference>
<dbReference type="RefSeq" id="WP_202654907.1">
    <property type="nucleotide sequence ID" value="NZ_JAESWB010000233.1"/>
</dbReference>
<evidence type="ECO:0000313" key="4">
    <source>
        <dbReference type="Proteomes" id="UP000623967"/>
    </source>
</evidence>
<evidence type="ECO:0000256" key="1">
    <source>
        <dbReference type="PROSITE-ProRule" id="PRU00339"/>
    </source>
</evidence>
<dbReference type="InterPro" id="IPR011990">
    <property type="entry name" value="TPR-like_helical_dom_sf"/>
</dbReference>
<sequence length="917" mass="106175">MTLEQQLIQKTYYKMFINEHENIDPARVLGEVFQEEAKKDVPDLSNIRFAQGEVYFHYKDYETAIFKWENIINELEPWAKKNIADAYFELGMAPTAEDIYTSIQSDNPTLNTEVALKLFALYIDRGKLDAAVSTIKKAILANPDYPNVTSRARAFFEEQQDWENAVELAVNEAKRTESLEWFDILCGYVKNGKTQVIAPSYFSHALALLFYRDKDKFEQLVTAFLDSCRQEDTYFSWLNEVNHLLLNLDLKREDHWKVLSALYKDAYLRLISGRYFIKEINGLLPDLLTNWLRLADHEHIVIAAAAVLSWNEMFPGSLSVSIVKESEELISKLEFESDELEECLTLFQSIIKWADTYDMGENNRVKWIVQQLLDFQTYHMLVTGLSGSGKSTFINTLLGEDLQDSPTSMAIMFKYADELEISEVTDASITPLAGFTDFQERMDRLRNASESIIEFCQPNGFLRQNSIAIMDTAGLKGGGHQDRDEILKNFHVADTILYVLDANTAFADKEQAALLQIQELVPDIPIHFLLSKLDTIADENDALRIYRETEAAIHSFLPDAKVFVSSIRYDRKQEQEDLQAFIKSIKNTRNMKDKRLAKLLFYIRMLLSGFLQKRIDVENQLVEAVRWNEDMHSKLNGAVNQLVDLVANKTETLAKSYREIKNTIEKEIADTVPKMLRECSGLIKENSDFTRIHLDLNDEMNHKLQQFLGEQMMPKYFRLLQDWIETSKIEFAQSQKFLNELAEGFNNMFGEERLTLSCDFKVLDDWRRDTERMTSGFRLEKVNILLRRTPSQLLLKSAGKLFGALAQNKAMLYNKFKAFVENEEYLDVAATVGQQFFQPFELFEKSLERDVSMFFKGPLAILNDTVEEVHSEIQTNRELLDQMNTNPEMFRDPLTLFEVRLRQFEWMTVAGKGLMKV</sequence>
<dbReference type="PANTHER" id="PTHR43681:SF1">
    <property type="entry name" value="SARCALUMENIN"/>
    <property type="match status" value="1"/>
</dbReference>
<keyword evidence="1" id="KW-0802">TPR repeat</keyword>